<proteinExistence type="predicted"/>
<feature type="transmembrane region" description="Helical" evidence="1">
    <location>
        <begin position="277"/>
        <end position="294"/>
    </location>
</feature>
<feature type="transmembrane region" description="Helical" evidence="1">
    <location>
        <begin position="406"/>
        <end position="429"/>
    </location>
</feature>
<keyword evidence="1" id="KW-0472">Membrane</keyword>
<keyword evidence="1" id="KW-1133">Transmembrane helix</keyword>
<gene>
    <name evidence="2" type="ORF">ENO26_01180</name>
</gene>
<reference evidence="2" key="1">
    <citation type="journal article" date="2020" name="mSystems">
        <title>Genome- and Community-Level Interaction Insights into Carbon Utilization and Element Cycling Functions of Hydrothermarchaeota in Hydrothermal Sediment.</title>
        <authorList>
            <person name="Zhou Z."/>
            <person name="Liu Y."/>
            <person name="Xu W."/>
            <person name="Pan J."/>
            <person name="Luo Z.H."/>
            <person name="Li M."/>
        </authorList>
    </citation>
    <scope>NUCLEOTIDE SEQUENCE [LARGE SCALE GENOMIC DNA]</scope>
    <source>
        <strain evidence="2">SpSt-125</strain>
    </source>
</reference>
<feature type="transmembrane region" description="Helical" evidence="1">
    <location>
        <begin position="215"/>
        <end position="233"/>
    </location>
</feature>
<evidence type="ECO:0000313" key="2">
    <source>
        <dbReference type="EMBL" id="HEM66184.1"/>
    </source>
</evidence>
<feature type="transmembrane region" description="Helical" evidence="1">
    <location>
        <begin position="355"/>
        <end position="376"/>
    </location>
</feature>
<feature type="transmembrane region" description="Helical" evidence="1">
    <location>
        <begin position="109"/>
        <end position="128"/>
    </location>
</feature>
<name>A0A7J2U080_9CREN</name>
<dbReference type="AlphaFoldDB" id="A0A7J2U080"/>
<comment type="caution">
    <text evidence="2">The sequence shown here is derived from an EMBL/GenBank/DDBJ whole genome shotgun (WGS) entry which is preliminary data.</text>
</comment>
<evidence type="ECO:0000256" key="1">
    <source>
        <dbReference type="SAM" id="Phobius"/>
    </source>
</evidence>
<feature type="transmembrane region" description="Helical" evidence="1">
    <location>
        <begin position="450"/>
        <end position="470"/>
    </location>
</feature>
<feature type="transmembrane region" description="Helical" evidence="1">
    <location>
        <begin position="182"/>
        <end position="203"/>
    </location>
</feature>
<sequence>MKEILRSFVTMLHTSSGDVFFTNDKRRKTAIVASIALILSSFIIGWNYYDVMWWISWYKVIEKNGVSSILSIYDLCQPPACKAPYPPLAILIFVSVYFIAMLAPYQLRYLILKLCLVVIPTLIAFYVIKRIRGSDIALVWLLSLPLLQILFVLQFDVLIAMLTLLSTVYIASSKYSKASITLALATLTKQVIAIILPLHILFVYRKCGYKKAINYLLIFLLTILLFCIPFYIASGKAFLDNLLSFHATRPPQDLSIWALSTYVLEYEISKYNEILDNLWIIPFAITYLIVLYMVQKETEKRCECNHNNLAIIAIFTSLLLLLFITFNKIGNLNYSVWFVPTSLIAFDLRKLKKFILLTTMLVLFVSLPYGLLLLLVPATGYQRTFIAEDIGYWDARALLMQSMNYYVVYVASLVQQYIVIPIIPIHIAVPSDVLELLQCMEILNVVKKGLIMTLIILAQLFLISLISLHFDALKGEHI</sequence>
<feature type="transmembrane region" description="Helical" evidence="1">
    <location>
        <begin position="30"/>
        <end position="49"/>
    </location>
</feature>
<feature type="transmembrane region" description="Helical" evidence="1">
    <location>
        <begin position="306"/>
        <end position="326"/>
    </location>
</feature>
<feature type="transmembrane region" description="Helical" evidence="1">
    <location>
        <begin position="140"/>
        <end position="170"/>
    </location>
</feature>
<accession>A0A7J2U080</accession>
<keyword evidence="1" id="KW-0812">Transmembrane</keyword>
<protein>
    <submittedName>
        <fullName evidence="2">DUF2029 domain-containing protein</fullName>
    </submittedName>
</protein>
<organism evidence="2">
    <name type="scientific">Ignisphaera aggregans</name>
    <dbReference type="NCBI Taxonomy" id="334771"/>
    <lineage>
        <taxon>Archaea</taxon>
        <taxon>Thermoproteota</taxon>
        <taxon>Thermoprotei</taxon>
        <taxon>Desulfurococcales</taxon>
        <taxon>Desulfurococcaceae</taxon>
        <taxon>Ignisphaera</taxon>
    </lineage>
</organism>
<dbReference type="EMBL" id="DSEU01000004">
    <property type="protein sequence ID" value="HEM66184.1"/>
    <property type="molecule type" value="Genomic_DNA"/>
</dbReference>